<feature type="compositionally biased region" description="Low complexity" evidence="7">
    <location>
        <begin position="1276"/>
        <end position="1287"/>
    </location>
</feature>
<dbReference type="EMBL" id="JARTCD010000029">
    <property type="protein sequence ID" value="KAJ8657801.1"/>
    <property type="molecule type" value="Genomic_DNA"/>
</dbReference>
<dbReference type="SUPFAM" id="SSF52540">
    <property type="entry name" value="P-loop containing nucleoside triphosphate hydrolases"/>
    <property type="match status" value="2"/>
</dbReference>
<feature type="compositionally biased region" description="Basic and acidic residues" evidence="7">
    <location>
        <begin position="178"/>
        <end position="190"/>
    </location>
</feature>
<evidence type="ECO:0000256" key="4">
    <source>
        <dbReference type="ARBA" id="ARBA00022801"/>
    </source>
</evidence>
<dbReference type="GO" id="GO:0042393">
    <property type="term" value="F:histone binding"/>
    <property type="evidence" value="ECO:0007669"/>
    <property type="project" value="TreeGrafter"/>
</dbReference>
<name>A0AAD7XYR2_9FUNG</name>
<evidence type="ECO:0000259" key="9">
    <source>
        <dbReference type="PROSITE" id="PS51192"/>
    </source>
</evidence>
<proteinExistence type="predicted"/>
<feature type="domain" description="Helicase C-terminal" evidence="10">
    <location>
        <begin position="947"/>
        <end position="1098"/>
    </location>
</feature>
<dbReference type="Pfam" id="PF00176">
    <property type="entry name" value="SNF2-rel_dom"/>
    <property type="match status" value="1"/>
</dbReference>
<dbReference type="SMART" id="SM00487">
    <property type="entry name" value="DEXDc"/>
    <property type="match status" value="1"/>
</dbReference>
<dbReference type="CDD" id="cd18793">
    <property type="entry name" value="SF2_C_SNF"/>
    <property type="match status" value="1"/>
</dbReference>
<dbReference type="InterPro" id="IPR038718">
    <property type="entry name" value="SNF2-like_sf"/>
</dbReference>
<evidence type="ECO:0000313" key="12">
    <source>
        <dbReference type="Proteomes" id="UP001234581"/>
    </source>
</evidence>
<dbReference type="InterPro" id="IPR056616">
    <property type="entry name" value="Chromo_MIT1"/>
</dbReference>
<feature type="region of interest" description="Disordered" evidence="7">
    <location>
        <begin position="1572"/>
        <end position="1614"/>
    </location>
</feature>
<feature type="compositionally biased region" description="Basic residues" evidence="7">
    <location>
        <begin position="238"/>
        <end position="248"/>
    </location>
</feature>
<evidence type="ECO:0000256" key="6">
    <source>
        <dbReference type="ARBA" id="ARBA00023242"/>
    </source>
</evidence>
<keyword evidence="6" id="KW-0539">Nucleus</keyword>
<dbReference type="PANTHER" id="PTHR45623:SF17">
    <property type="entry name" value="CHROMODOMAIN-HELICASE-DNA-BINDING PROTEIN 3-RELATED"/>
    <property type="match status" value="1"/>
</dbReference>
<dbReference type="CDD" id="cd18660">
    <property type="entry name" value="CD1_tandem"/>
    <property type="match status" value="1"/>
</dbReference>
<dbReference type="InterPro" id="IPR041684">
    <property type="entry name" value="Znf-PHD-like"/>
</dbReference>
<dbReference type="Gene3D" id="3.40.50.300">
    <property type="entry name" value="P-loop containing nucleotide triphosphate hydrolases"/>
    <property type="match status" value="1"/>
</dbReference>
<comment type="subcellular location">
    <subcellularLocation>
        <location evidence="1">Nucleus</location>
    </subcellularLocation>
</comment>
<dbReference type="Gene3D" id="3.40.50.10810">
    <property type="entry name" value="Tandem AAA-ATPase domain"/>
    <property type="match status" value="1"/>
</dbReference>
<dbReference type="SMART" id="SM00490">
    <property type="entry name" value="HELICc"/>
    <property type="match status" value="1"/>
</dbReference>
<dbReference type="Proteomes" id="UP001234581">
    <property type="component" value="Unassembled WGS sequence"/>
</dbReference>
<feature type="domain" description="Chromo" evidence="8">
    <location>
        <begin position="439"/>
        <end position="514"/>
    </location>
</feature>
<feature type="compositionally biased region" description="Low complexity" evidence="7">
    <location>
        <begin position="1332"/>
        <end position="1341"/>
    </location>
</feature>
<evidence type="ECO:0000259" key="10">
    <source>
        <dbReference type="PROSITE" id="PS51194"/>
    </source>
</evidence>
<dbReference type="Pfam" id="PF00271">
    <property type="entry name" value="Helicase_C"/>
    <property type="match status" value="1"/>
</dbReference>
<evidence type="ECO:0008006" key="13">
    <source>
        <dbReference type="Google" id="ProtNLM"/>
    </source>
</evidence>
<evidence type="ECO:0000256" key="3">
    <source>
        <dbReference type="ARBA" id="ARBA00022741"/>
    </source>
</evidence>
<dbReference type="GO" id="GO:0005634">
    <property type="term" value="C:nucleus"/>
    <property type="evidence" value="ECO:0007669"/>
    <property type="project" value="UniProtKB-SubCell"/>
</dbReference>
<feature type="region of interest" description="Disordered" evidence="7">
    <location>
        <begin position="230"/>
        <end position="249"/>
    </location>
</feature>
<dbReference type="GO" id="GO:0016887">
    <property type="term" value="F:ATP hydrolysis activity"/>
    <property type="evidence" value="ECO:0007669"/>
    <property type="project" value="TreeGrafter"/>
</dbReference>
<evidence type="ECO:0000313" key="11">
    <source>
        <dbReference type="EMBL" id="KAJ8657801.1"/>
    </source>
</evidence>
<feature type="compositionally biased region" description="Low complexity" evidence="7">
    <location>
        <begin position="1703"/>
        <end position="1747"/>
    </location>
</feature>
<evidence type="ECO:0000256" key="1">
    <source>
        <dbReference type="ARBA" id="ARBA00004123"/>
    </source>
</evidence>
<evidence type="ECO:0000256" key="5">
    <source>
        <dbReference type="ARBA" id="ARBA00022840"/>
    </source>
</evidence>
<keyword evidence="12" id="KW-1185">Reference proteome</keyword>
<feature type="compositionally biased region" description="Low complexity" evidence="7">
    <location>
        <begin position="112"/>
        <end position="122"/>
    </location>
</feature>
<feature type="region of interest" description="Disordered" evidence="7">
    <location>
        <begin position="1703"/>
        <end position="1764"/>
    </location>
</feature>
<dbReference type="Pfam" id="PF23615">
    <property type="entry name" value="Chromo_MIT1"/>
    <property type="match status" value="1"/>
</dbReference>
<feature type="region of interest" description="Disordered" evidence="7">
    <location>
        <begin position="344"/>
        <end position="379"/>
    </location>
</feature>
<dbReference type="SUPFAM" id="SSF54160">
    <property type="entry name" value="Chromo domain-like"/>
    <property type="match status" value="1"/>
</dbReference>
<dbReference type="InterPro" id="IPR027417">
    <property type="entry name" value="P-loop_NTPase"/>
</dbReference>
<dbReference type="SMART" id="SM00298">
    <property type="entry name" value="CHROMO"/>
    <property type="match status" value="1"/>
</dbReference>
<evidence type="ECO:0000259" key="8">
    <source>
        <dbReference type="PROSITE" id="PS50013"/>
    </source>
</evidence>
<evidence type="ECO:0000256" key="7">
    <source>
        <dbReference type="SAM" id="MobiDB-lite"/>
    </source>
</evidence>
<reference evidence="11 12" key="1">
    <citation type="submission" date="2023-03" db="EMBL/GenBank/DDBJ databases">
        <title>Genome sequence of Lichtheimia ornata CBS 291.66.</title>
        <authorList>
            <person name="Mohabir J.T."/>
            <person name="Shea T.P."/>
            <person name="Kurbessoian T."/>
            <person name="Berby B."/>
            <person name="Fontaine J."/>
            <person name="Livny J."/>
            <person name="Gnirke A."/>
            <person name="Stajich J.E."/>
            <person name="Cuomo C.A."/>
        </authorList>
    </citation>
    <scope>NUCLEOTIDE SEQUENCE [LARGE SCALE GENOMIC DNA]</scope>
    <source>
        <strain evidence="11">CBS 291.66</strain>
    </source>
</reference>
<keyword evidence="5" id="KW-0067">ATP-binding</keyword>
<dbReference type="GO" id="GO:0000785">
    <property type="term" value="C:chromatin"/>
    <property type="evidence" value="ECO:0007669"/>
    <property type="project" value="TreeGrafter"/>
</dbReference>
<feature type="compositionally biased region" description="Polar residues" evidence="7">
    <location>
        <begin position="1308"/>
        <end position="1320"/>
    </location>
</feature>
<evidence type="ECO:0000256" key="2">
    <source>
        <dbReference type="ARBA" id="ARBA00022737"/>
    </source>
</evidence>
<dbReference type="GO" id="GO:0140658">
    <property type="term" value="F:ATP-dependent chromatin remodeler activity"/>
    <property type="evidence" value="ECO:0007669"/>
    <property type="project" value="TreeGrafter"/>
</dbReference>
<dbReference type="GO" id="GO:0005524">
    <property type="term" value="F:ATP binding"/>
    <property type="evidence" value="ECO:0007669"/>
    <property type="project" value="UniProtKB-KW"/>
</dbReference>
<gene>
    <name evidence="11" type="ORF">O0I10_006616</name>
</gene>
<dbReference type="InterPro" id="IPR014001">
    <property type="entry name" value="Helicase_ATP-bd"/>
</dbReference>
<dbReference type="InterPro" id="IPR000953">
    <property type="entry name" value="Chromo/chromo_shadow_dom"/>
</dbReference>
<dbReference type="GO" id="GO:0003677">
    <property type="term" value="F:DNA binding"/>
    <property type="evidence" value="ECO:0007669"/>
    <property type="project" value="TreeGrafter"/>
</dbReference>
<dbReference type="InterPro" id="IPR001650">
    <property type="entry name" value="Helicase_C-like"/>
</dbReference>
<feature type="compositionally biased region" description="Polar residues" evidence="7">
    <location>
        <begin position="1429"/>
        <end position="1440"/>
    </location>
</feature>
<dbReference type="PROSITE" id="PS50013">
    <property type="entry name" value="CHROMO_2"/>
    <property type="match status" value="1"/>
</dbReference>
<keyword evidence="4" id="KW-0378">Hydrolase</keyword>
<dbReference type="InterPro" id="IPR049730">
    <property type="entry name" value="SNF2/RAD54-like_C"/>
</dbReference>
<accession>A0AAD7XYR2</accession>
<feature type="domain" description="Helicase ATP-binding" evidence="9">
    <location>
        <begin position="642"/>
        <end position="813"/>
    </location>
</feature>
<organism evidence="11 12">
    <name type="scientific">Lichtheimia ornata</name>
    <dbReference type="NCBI Taxonomy" id="688661"/>
    <lineage>
        <taxon>Eukaryota</taxon>
        <taxon>Fungi</taxon>
        <taxon>Fungi incertae sedis</taxon>
        <taxon>Mucoromycota</taxon>
        <taxon>Mucoromycotina</taxon>
        <taxon>Mucoromycetes</taxon>
        <taxon>Mucorales</taxon>
        <taxon>Lichtheimiaceae</taxon>
        <taxon>Lichtheimia</taxon>
    </lineage>
</organism>
<dbReference type="InterPro" id="IPR000330">
    <property type="entry name" value="SNF2_N"/>
</dbReference>
<keyword evidence="2" id="KW-0677">Repeat</keyword>
<protein>
    <recommendedName>
        <fullName evidence="13">Chromatin remodeling complex subunit</fullName>
    </recommendedName>
</protein>
<sequence>MGDQDAKKFTTIRKADLLKNWLVVSAVNIPADDSSNKNDDASYIAQQAEARIEAHGPLQEILSKRTLRSGKVMYDVRWNDGTRTQEGIRMLREVDLDMLMGFHERLDLDNNSSSSGSSSSGSVYEERPSMRKFVVEDSDSDDSSHEYSNANDELESSEDDTPSSHSTPDTTRKSSRPPTKEPKKTRHFDLEIPPVVQQQKGPMAAVPYYTNRPFVERHWIDCLKCKEKGYPNGPPRDKGKKKRGGRQRRPMDDIFEMTPEEEEELQGRLFLCITCTASVHEGCLAVPHKRFLRECIKNDKERTEFQCALCLSAIASKPDCIPACDGCHQVHNIADLKLLPKTMTNMASPSTNSDQPLSDRESPTQIATPPDTVDDHPTDPNGLLRCSMCRRGFHDSCLPAVADATMFDNEDVFKGASRQTIIQTCLEQQKCTECITFNKKVERIVTWRIAGEPADKRLDITFDAAKGAKEYLVKWVDTSYRHLTWVPEEWISRTCKQLYNKYCDRVRHYNHAIEEDLVPKAWKTVERILTAVDIYGNTITKGPARSVHKILVKFNDLNFDEACWDTPPPEDSDLYSFFTDAYKQYLHACTVKPPTKMKQRVEEVRYAATRENYSQHEIKQQPNFIAGGTLLPHQLDGLNWLIYQWERSSPCILADDMGLGKTIQIVSFLNLLFKKFGVYPFLVIVPNSTATNWLREFNKWAPDMVVSTYFGSAKSRRLVKQHELFRGGEQDGIRVHAVILTYESATSDISIFGRTKFWPAMVVDEAQRLKNNESLLFQKLKSLQWDHTILMTGTPLQNNIRELMNLMHFVDPEKFADVEALEAKYEELSRDVVQELHDQLKPYFLRRTKELVLKIPPKSEIIVPVSMTPLQKEVCKGLLEKNLISYAMLDKSDKGSSSKSKSSLNNILMQLRKALNHPYLIPGIELQQDTPETTQRILIDASSKLKVLHQMLPKLLKDGHRILIFSTMQLTLDILEDYLNYERVKYVRLDGTTPTIDRVKNIDAFNKTGSDINVFLLTTRAGGVGINLATADTVILWDFDPNPHQDQQAIGRAHRFGQTSPVLVLKFMTRFSVEEKIAQIAKKKLVLDHLVVNRMDDEDLEENDVESIIKFGTQALFDDDKSKDIIYDSHAIDKLLDRSHISNVETPEQHEETDESQKGFSFSFARVWNQDKEGATEELADDTGPRQEENDFWSKFLQEKKKQYEEEQQKKEALGRGARRRGMISYREDLLYANSSQESNKKKRKQATQSTTEPDGNGEDGTYVDEPNAGGEATDSDATISDSDLSDFLGSKKRKQLASIPQVPHQPYESQPSSQIQGPNQPAAKRQRSKKPQQQSPQQPRFQMYSPPAFQHEQRINYPPPQPPLSQPSMQPLSQFVQFDPARPPPQFNVPVSLPMRPYSMQPPTIPQNIRPESYIPHRPPYHLPPQPAQSHPQVGSAPQHQIPPAIYENTERGGARLREALSAAIQQRLSSQQQQQHRNEDYETRYAQVREAIQQRLSMQQQHEHEIAEARNAQVRAAIQQRLPQQPQPQPHHRHENNEAIQQQLSMQQQQQREREITEARNARLREAIQQRLSMTPPHRHENTEARNAQAHEVIQQRPSQQPQHRPENTGVDHSQLRDALNNAIQQRLQQINQARGSPIDQRMAIQQQALQLIQMGASGQYGARSAQEMLYIAEQLRNNPNAHVPPQYIAPTAPYLPNTAAAAAAAPSSSSPQPQPQPQRSAFYNVASPSAPQSPSSPSSSANQQRNTPPQHPPRFSDASRQ</sequence>
<feature type="compositionally biased region" description="Acidic residues" evidence="7">
    <location>
        <begin position="152"/>
        <end position="161"/>
    </location>
</feature>
<feature type="region of interest" description="Disordered" evidence="7">
    <location>
        <begin position="1421"/>
        <end position="1441"/>
    </location>
</feature>
<feature type="compositionally biased region" description="Basic and acidic residues" evidence="7">
    <location>
        <begin position="124"/>
        <end position="135"/>
    </location>
</feature>
<dbReference type="InterPro" id="IPR016197">
    <property type="entry name" value="Chromo-like_dom_sf"/>
</dbReference>
<comment type="caution">
    <text evidence="11">The sequence shown here is derived from an EMBL/GenBank/DDBJ whole genome shotgun (WGS) entry which is preliminary data.</text>
</comment>
<dbReference type="RefSeq" id="XP_058342714.1">
    <property type="nucleotide sequence ID" value="XM_058486643.1"/>
</dbReference>
<feature type="region of interest" description="Disordered" evidence="7">
    <location>
        <begin position="1232"/>
        <end position="1372"/>
    </location>
</feature>
<dbReference type="Pfam" id="PF15446">
    <property type="entry name" value="zf-PHD-like"/>
    <property type="match status" value="1"/>
</dbReference>
<feature type="compositionally biased region" description="Polar residues" evidence="7">
    <location>
        <begin position="344"/>
        <end position="356"/>
    </location>
</feature>
<dbReference type="Gene3D" id="2.40.50.40">
    <property type="match status" value="1"/>
</dbReference>
<dbReference type="PROSITE" id="PS51192">
    <property type="entry name" value="HELICASE_ATP_BIND_1"/>
    <property type="match status" value="1"/>
</dbReference>
<dbReference type="PROSITE" id="PS51194">
    <property type="entry name" value="HELICASE_CTER"/>
    <property type="match status" value="1"/>
</dbReference>
<keyword evidence="3" id="KW-0547">Nucleotide-binding</keyword>
<dbReference type="PANTHER" id="PTHR45623">
    <property type="entry name" value="CHROMODOMAIN-HELICASE-DNA-BINDING PROTEIN 3-RELATED-RELATED"/>
    <property type="match status" value="1"/>
</dbReference>
<dbReference type="GO" id="GO:0003682">
    <property type="term" value="F:chromatin binding"/>
    <property type="evidence" value="ECO:0007669"/>
    <property type="project" value="TreeGrafter"/>
</dbReference>
<dbReference type="GeneID" id="83214027"/>
<feature type="region of interest" description="Disordered" evidence="7">
    <location>
        <begin position="107"/>
        <end position="191"/>
    </location>
</feature>